<dbReference type="InterPro" id="IPR029039">
    <property type="entry name" value="Flavoprotein-like_sf"/>
</dbReference>
<dbReference type="GO" id="GO:0016491">
    <property type="term" value="F:oxidoreductase activity"/>
    <property type="evidence" value="ECO:0007669"/>
    <property type="project" value="InterPro"/>
</dbReference>
<dbReference type="InterPro" id="IPR051796">
    <property type="entry name" value="ISF_SsuE-like"/>
</dbReference>
<gene>
    <name evidence="5" type="ORF">DO021_19215</name>
    <name evidence="4" type="ORF">EYB58_17720</name>
</gene>
<name>A0A328FAG6_9BACT</name>
<protein>
    <submittedName>
        <fullName evidence="5">Flavodoxin family protein</fullName>
    </submittedName>
</protein>
<reference evidence="4 7" key="2">
    <citation type="submission" date="2019-02" db="EMBL/GenBank/DDBJ databases">
        <title>Complete genome sequence of Desulfobacter hydrogenophilus AcRS1.</title>
        <authorList>
            <person name="Marietou A."/>
            <person name="Lund M.B."/>
            <person name="Marshall I.P.G."/>
            <person name="Schreiber L."/>
            <person name="Jorgensen B."/>
        </authorList>
    </citation>
    <scope>NUCLEOTIDE SEQUENCE [LARGE SCALE GENOMIC DNA]</scope>
    <source>
        <strain evidence="4 7">AcRS1</strain>
    </source>
</reference>
<evidence type="ECO:0000313" key="5">
    <source>
        <dbReference type="EMBL" id="RAM00412.1"/>
    </source>
</evidence>
<keyword evidence="7" id="KW-1185">Reference proteome</keyword>
<dbReference type="SUPFAM" id="SSF52218">
    <property type="entry name" value="Flavoproteins"/>
    <property type="match status" value="1"/>
</dbReference>
<evidence type="ECO:0000256" key="1">
    <source>
        <dbReference type="ARBA" id="ARBA00022630"/>
    </source>
</evidence>
<dbReference type="Pfam" id="PF03358">
    <property type="entry name" value="FMN_red"/>
    <property type="match status" value="1"/>
</dbReference>
<dbReference type="Proteomes" id="UP000248798">
    <property type="component" value="Unassembled WGS sequence"/>
</dbReference>
<evidence type="ECO:0000313" key="4">
    <source>
        <dbReference type="EMBL" id="QBH14601.1"/>
    </source>
</evidence>
<dbReference type="AlphaFoldDB" id="A0A328FAG6"/>
<evidence type="ECO:0000313" key="6">
    <source>
        <dbReference type="Proteomes" id="UP000248798"/>
    </source>
</evidence>
<dbReference type="PANTHER" id="PTHR43278:SF1">
    <property type="entry name" value="IRON-SULFUR FLAVOPROTEIN MJ1083"/>
    <property type="match status" value="1"/>
</dbReference>
<dbReference type="EMBL" id="QLNI01000049">
    <property type="protein sequence ID" value="RAM00412.1"/>
    <property type="molecule type" value="Genomic_DNA"/>
</dbReference>
<feature type="domain" description="NADPH-dependent FMN reductase-like" evidence="3">
    <location>
        <begin position="2"/>
        <end position="142"/>
    </location>
</feature>
<reference evidence="5 6" key="1">
    <citation type="submission" date="2018-06" db="EMBL/GenBank/DDBJ databases">
        <title>Complete Genome Sequence of Desulfobacter hydrogenophilus (DSM3380).</title>
        <authorList>
            <person name="Marietou A."/>
            <person name="Schreiber L."/>
            <person name="Marshall I."/>
            <person name="Jorgensen B."/>
        </authorList>
    </citation>
    <scope>NUCLEOTIDE SEQUENCE [LARGE SCALE GENOMIC DNA]</scope>
    <source>
        <strain evidence="5 6">DSM 3380</strain>
    </source>
</reference>
<dbReference type="RefSeq" id="WP_111959681.1">
    <property type="nucleotide sequence ID" value="NZ_CP036313.1"/>
</dbReference>
<dbReference type="Proteomes" id="UP000293902">
    <property type="component" value="Chromosome"/>
</dbReference>
<dbReference type="InterPro" id="IPR005025">
    <property type="entry name" value="FMN_Rdtase-like_dom"/>
</dbReference>
<keyword evidence="1" id="KW-0285">Flavoprotein</keyword>
<sequence length="214" mass="23905">MILGISGSPRKDRITAHAVQHVLEHCEGQTRYISLFRKHINGCIACLGCTKDNICVVKDDFQEIADAMVEADAIVLGVPNYYDVPNGLSHCLLERCFCFRHQGAFLLKDKPFVVFSTGYSADEENSQVLNIVDHFILMNKAKRVSRFLVGGFSQCYTCKFGLTCKDGNIVKNSGFVDKITPDMLPPEFDNQPNAKVKCENAAHLLNDILRKDNS</sequence>
<dbReference type="OrthoDB" id="9790975at2"/>
<evidence type="ECO:0000259" key="3">
    <source>
        <dbReference type="Pfam" id="PF03358"/>
    </source>
</evidence>
<organism evidence="5 6">
    <name type="scientific">Desulfobacter hydrogenophilus</name>
    <dbReference type="NCBI Taxonomy" id="2291"/>
    <lineage>
        <taxon>Bacteria</taxon>
        <taxon>Pseudomonadati</taxon>
        <taxon>Thermodesulfobacteriota</taxon>
        <taxon>Desulfobacteria</taxon>
        <taxon>Desulfobacterales</taxon>
        <taxon>Desulfobacteraceae</taxon>
        <taxon>Desulfobacter</taxon>
    </lineage>
</organism>
<proteinExistence type="predicted"/>
<keyword evidence="2" id="KW-0288">FMN</keyword>
<dbReference type="PANTHER" id="PTHR43278">
    <property type="entry name" value="NAD(P)H-DEPENDENT FMN-CONTAINING OXIDOREDUCTASE YWQN-RELATED"/>
    <property type="match status" value="1"/>
</dbReference>
<evidence type="ECO:0000256" key="2">
    <source>
        <dbReference type="ARBA" id="ARBA00022643"/>
    </source>
</evidence>
<dbReference type="Gene3D" id="3.40.50.360">
    <property type="match status" value="1"/>
</dbReference>
<dbReference type="EMBL" id="CP036313">
    <property type="protein sequence ID" value="QBH14601.1"/>
    <property type="molecule type" value="Genomic_DNA"/>
</dbReference>
<accession>A0A328FAG6</accession>
<evidence type="ECO:0000313" key="7">
    <source>
        <dbReference type="Proteomes" id="UP000293902"/>
    </source>
</evidence>